<sequence>MEKCKEYVKPIDIEGYAIADKISSIEYITCNKNKEMIVAKLKNGETICTPCIAKDEAELCKKVIGFYKNIVIVLNDDRYYHLAYKGYEEDTRR</sequence>
<name>A0A7C5Z6C2_9CREN</name>
<gene>
    <name evidence="1" type="ORF">ENL47_09140</name>
</gene>
<organism evidence="1">
    <name type="scientific">Ignisphaera aggregans</name>
    <dbReference type="NCBI Taxonomy" id="334771"/>
    <lineage>
        <taxon>Archaea</taxon>
        <taxon>Thermoproteota</taxon>
        <taxon>Thermoprotei</taxon>
        <taxon>Desulfurococcales</taxon>
        <taxon>Desulfurococcaceae</taxon>
        <taxon>Ignisphaera</taxon>
    </lineage>
</organism>
<dbReference type="AlphaFoldDB" id="A0A7C5Z6C2"/>
<accession>A0A7C5Z6C2</accession>
<proteinExistence type="predicted"/>
<reference evidence="1" key="1">
    <citation type="journal article" date="2020" name="mSystems">
        <title>Genome- and Community-Level Interaction Insights into Carbon Utilization and Element Cycling Functions of Hydrothermarchaeota in Hydrothermal Sediment.</title>
        <authorList>
            <person name="Zhou Z."/>
            <person name="Liu Y."/>
            <person name="Xu W."/>
            <person name="Pan J."/>
            <person name="Luo Z.H."/>
            <person name="Li M."/>
        </authorList>
    </citation>
    <scope>NUCLEOTIDE SEQUENCE [LARGE SCALE GENOMIC DNA]</scope>
    <source>
        <strain evidence="1">SpSt-1</strain>
    </source>
</reference>
<evidence type="ECO:0000313" key="1">
    <source>
        <dbReference type="EMBL" id="HHR96936.1"/>
    </source>
</evidence>
<dbReference type="EMBL" id="DRUB01000180">
    <property type="protein sequence ID" value="HHR96936.1"/>
    <property type="molecule type" value="Genomic_DNA"/>
</dbReference>
<comment type="caution">
    <text evidence="1">The sequence shown here is derived from an EMBL/GenBank/DDBJ whole genome shotgun (WGS) entry which is preliminary data.</text>
</comment>
<protein>
    <submittedName>
        <fullName evidence="1">Uncharacterized protein</fullName>
    </submittedName>
</protein>